<dbReference type="EMBL" id="FZNW01000002">
    <property type="protein sequence ID" value="SNR32465.1"/>
    <property type="molecule type" value="Genomic_DNA"/>
</dbReference>
<dbReference type="PRINTS" id="PR00038">
    <property type="entry name" value="HTHLUXR"/>
</dbReference>
<dbReference type="GO" id="GO:0003677">
    <property type="term" value="F:DNA binding"/>
    <property type="evidence" value="ECO:0007669"/>
    <property type="project" value="InterPro"/>
</dbReference>
<keyword evidence="3" id="KW-1185">Reference proteome</keyword>
<dbReference type="InterPro" id="IPR011990">
    <property type="entry name" value="TPR-like_helical_dom_sf"/>
</dbReference>
<feature type="domain" description="HTH luxR-type" evidence="1">
    <location>
        <begin position="699"/>
        <end position="764"/>
    </location>
</feature>
<dbReference type="GO" id="GO:0004674">
    <property type="term" value="F:protein serine/threonine kinase activity"/>
    <property type="evidence" value="ECO:0007669"/>
    <property type="project" value="UniProtKB-KW"/>
</dbReference>
<dbReference type="RefSeq" id="WP_245818501.1">
    <property type="nucleotide sequence ID" value="NZ_FZNW01000002.1"/>
</dbReference>
<evidence type="ECO:0000313" key="2">
    <source>
        <dbReference type="EMBL" id="SNR32465.1"/>
    </source>
</evidence>
<keyword evidence="2" id="KW-0808">Transferase</keyword>
<dbReference type="SUPFAM" id="SSF48452">
    <property type="entry name" value="TPR-like"/>
    <property type="match status" value="1"/>
</dbReference>
<name>A0A238VDI4_9PSEU</name>
<protein>
    <submittedName>
        <fullName evidence="2">Non-specific serine/threonine protein kinase</fullName>
    </submittedName>
</protein>
<dbReference type="GO" id="GO:0016887">
    <property type="term" value="F:ATP hydrolysis activity"/>
    <property type="evidence" value="ECO:0007669"/>
    <property type="project" value="InterPro"/>
</dbReference>
<accession>A0A238VDI4</accession>
<dbReference type="PROSITE" id="PS50043">
    <property type="entry name" value="HTH_LUXR_2"/>
    <property type="match status" value="1"/>
</dbReference>
<dbReference type="Pfam" id="PF00196">
    <property type="entry name" value="GerE"/>
    <property type="match status" value="1"/>
</dbReference>
<evidence type="ECO:0000259" key="1">
    <source>
        <dbReference type="PROSITE" id="PS50043"/>
    </source>
</evidence>
<dbReference type="InterPro" id="IPR049945">
    <property type="entry name" value="AAA_22"/>
</dbReference>
<dbReference type="Gene3D" id="3.40.50.300">
    <property type="entry name" value="P-loop containing nucleotide triphosphate hydrolases"/>
    <property type="match status" value="1"/>
</dbReference>
<reference evidence="2 3" key="1">
    <citation type="submission" date="2017-06" db="EMBL/GenBank/DDBJ databases">
        <authorList>
            <person name="Kim H.J."/>
            <person name="Triplett B.A."/>
        </authorList>
    </citation>
    <scope>NUCLEOTIDE SEQUENCE [LARGE SCALE GENOMIC DNA]</scope>
    <source>
        <strain evidence="2 3">DSM 45207</strain>
    </source>
</reference>
<dbReference type="GO" id="GO:0006355">
    <property type="term" value="P:regulation of DNA-templated transcription"/>
    <property type="evidence" value="ECO:0007669"/>
    <property type="project" value="InterPro"/>
</dbReference>
<dbReference type="Proteomes" id="UP000198348">
    <property type="component" value="Unassembled WGS sequence"/>
</dbReference>
<dbReference type="Pfam" id="PF13401">
    <property type="entry name" value="AAA_22"/>
    <property type="match status" value="1"/>
</dbReference>
<dbReference type="CDD" id="cd06170">
    <property type="entry name" value="LuxR_C_like"/>
    <property type="match status" value="1"/>
</dbReference>
<dbReference type="SUPFAM" id="SSF52540">
    <property type="entry name" value="P-loop containing nucleoside triphosphate hydrolases"/>
    <property type="match status" value="1"/>
</dbReference>
<dbReference type="PANTHER" id="PTHR47691:SF3">
    <property type="entry name" value="HTH-TYPE TRANSCRIPTIONAL REGULATOR RV0890C-RELATED"/>
    <property type="match status" value="1"/>
</dbReference>
<dbReference type="InterPro" id="IPR027417">
    <property type="entry name" value="P-loop_NTPase"/>
</dbReference>
<dbReference type="SMART" id="SM00421">
    <property type="entry name" value="HTH_LUXR"/>
    <property type="match status" value="1"/>
</dbReference>
<dbReference type="InterPro" id="IPR016032">
    <property type="entry name" value="Sig_transdc_resp-reg_C-effctor"/>
</dbReference>
<keyword evidence="2" id="KW-0723">Serine/threonine-protein kinase</keyword>
<evidence type="ECO:0000313" key="3">
    <source>
        <dbReference type="Proteomes" id="UP000198348"/>
    </source>
</evidence>
<sequence>MRAEAESLPAEVTGYIGRDAELQEVGHLLGATPLVTLTGPGGVGKSRLAQRVAASARSEFRDGVVFVGLADLRDPALLVYTVADRIGLGDRSARPAVELVVEALNRKRLLLVLDNCEHLVDACARLVENLLAGCSDLVVLATSRQSLGVPGERVVPVPPLAVPESGESVENLKRCESVRLLVDRANAVAPPFEVTEDNAADVVRLCHQLAGLPLTIELAAVRLRALSVGQLADRLSRQFTLLDGVGRRGPNRHETLRALIDWSYQLCTEPERLLWARSSVFSGSFGLEAAEAVCSGDGLDRHVVLDVIDGLLDKSVLLREERQGEARYRMLEPMRQYGEDRLRASGEHVAVRRRHRDWYFDLTAAFAAQWIGPDQAGWLDRLRREHADLRVALDFCAGDPAEAAVGMRMIFACKEYWLGRGLNTEGRIQLRKLLDAAPEDAPDRAHALWHYAFIALVQGDTSAFETALEKAAEAAEAVDDDLARAYVHHVRAYAALIGNDMPKAVDLFGIAASMFRDQEDLGAQLWSTFNYGLALGLAGDLDGGRRVLRETIAAFTDRGELFWRSWALWSLAAAEYLRGDLRQATDSCLEVLRLQQRVDDRVLIAFALTVMAGCAAHSGRPRMAARLLGASITVWQSLGASPNHYAAFVEPLQRDTDMVTGELGQDEAIKEFAIGSELSVGEAVAYALGEQESAGDMLVEQSHDPLTQREAQIAELVAEGLTNRAIADRLVIAQRTAETHIDHILTKLGFNNRAQIAVWVTMNRRS</sequence>
<dbReference type="Gene3D" id="1.25.40.10">
    <property type="entry name" value="Tetratricopeptide repeat domain"/>
    <property type="match status" value="1"/>
</dbReference>
<dbReference type="InterPro" id="IPR036388">
    <property type="entry name" value="WH-like_DNA-bd_sf"/>
</dbReference>
<dbReference type="SUPFAM" id="SSF46894">
    <property type="entry name" value="C-terminal effector domain of the bipartite response regulators"/>
    <property type="match status" value="1"/>
</dbReference>
<proteinExistence type="predicted"/>
<dbReference type="PRINTS" id="PR00364">
    <property type="entry name" value="DISEASERSIST"/>
</dbReference>
<keyword evidence="2" id="KW-0418">Kinase</keyword>
<dbReference type="AlphaFoldDB" id="A0A238VDI4"/>
<dbReference type="PANTHER" id="PTHR47691">
    <property type="entry name" value="REGULATOR-RELATED"/>
    <property type="match status" value="1"/>
</dbReference>
<gene>
    <name evidence="2" type="ORF">SAMN06265360_102118</name>
</gene>
<organism evidence="2 3">
    <name type="scientific">Haloechinothrix alba</name>
    <dbReference type="NCBI Taxonomy" id="664784"/>
    <lineage>
        <taxon>Bacteria</taxon>
        <taxon>Bacillati</taxon>
        <taxon>Actinomycetota</taxon>
        <taxon>Actinomycetes</taxon>
        <taxon>Pseudonocardiales</taxon>
        <taxon>Pseudonocardiaceae</taxon>
        <taxon>Haloechinothrix</taxon>
    </lineage>
</organism>
<dbReference type="InterPro" id="IPR000792">
    <property type="entry name" value="Tscrpt_reg_LuxR_C"/>
</dbReference>
<dbReference type="Gene3D" id="1.10.10.10">
    <property type="entry name" value="Winged helix-like DNA-binding domain superfamily/Winged helix DNA-binding domain"/>
    <property type="match status" value="1"/>
</dbReference>